<evidence type="ECO:0000313" key="1">
    <source>
        <dbReference type="EMBL" id="KAH3678277.1"/>
    </source>
</evidence>
<feature type="non-terminal residue" evidence="1">
    <location>
        <position position="63"/>
    </location>
</feature>
<evidence type="ECO:0000313" key="2">
    <source>
        <dbReference type="Proteomes" id="UP000788993"/>
    </source>
</evidence>
<dbReference type="Proteomes" id="UP000788993">
    <property type="component" value="Unassembled WGS sequence"/>
</dbReference>
<reference evidence="1" key="1">
    <citation type="journal article" date="2021" name="Open Biol.">
        <title>Shared evolutionary footprints suggest mitochondrial oxidative damage underlies multiple complex I losses in fungi.</title>
        <authorList>
            <person name="Schikora-Tamarit M.A."/>
            <person name="Marcet-Houben M."/>
            <person name="Nosek J."/>
            <person name="Gabaldon T."/>
        </authorList>
    </citation>
    <scope>NUCLEOTIDE SEQUENCE</scope>
    <source>
        <strain evidence="1">NCAIM Y.01608</strain>
    </source>
</reference>
<dbReference type="Pfam" id="PF08203">
    <property type="entry name" value="RNA_polI_A14"/>
    <property type="match status" value="1"/>
</dbReference>
<name>A0A9P8PUA6_9ASCO</name>
<organism evidence="1 2">
    <name type="scientific">Ogataea polymorpha</name>
    <dbReference type="NCBI Taxonomy" id="460523"/>
    <lineage>
        <taxon>Eukaryota</taxon>
        <taxon>Fungi</taxon>
        <taxon>Dikarya</taxon>
        <taxon>Ascomycota</taxon>
        <taxon>Saccharomycotina</taxon>
        <taxon>Pichiomycetes</taxon>
        <taxon>Pichiales</taxon>
        <taxon>Pichiaceae</taxon>
        <taxon>Ogataea</taxon>
    </lineage>
</organism>
<protein>
    <submittedName>
        <fullName evidence="1">Uncharacterized protein</fullName>
    </submittedName>
</protein>
<dbReference type="EMBL" id="JAEUBD010000051">
    <property type="protein sequence ID" value="KAH3678277.1"/>
    <property type="molecule type" value="Genomic_DNA"/>
</dbReference>
<dbReference type="InterPro" id="IPR013239">
    <property type="entry name" value="RNA_polI_Rpa14"/>
</dbReference>
<reference evidence="1" key="2">
    <citation type="submission" date="2021-01" db="EMBL/GenBank/DDBJ databases">
        <authorList>
            <person name="Schikora-Tamarit M.A."/>
        </authorList>
    </citation>
    <scope>NUCLEOTIDE SEQUENCE</scope>
    <source>
        <strain evidence="1">NCAIM Y.01608</strain>
    </source>
</reference>
<keyword evidence="2" id="KW-1185">Reference proteome</keyword>
<comment type="caution">
    <text evidence="1">The sequence shown here is derived from an EMBL/GenBank/DDBJ whole genome shotgun (WGS) entry which is preliminary data.</text>
</comment>
<sequence length="63" mass="6873">MSTQQKFKRISKTPVNTPVQVHTGKAIPVSKEEAESILTTFIESEEDRSANVSLNIGNNINGS</sequence>
<dbReference type="AlphaFoldDB" id="A0A9P8PUA6"/>
<accession>A0A9P8PUA6</accession>
<gene>
    <name evidence="1" type="ORF">OGATHE_000299</name>
</gene>
<proteinExistence type="predicted"/>